<evidence type="ECO:0008006" key="3">
    <source>
        <dbReference type="Google" id="ProtNLM"/>
    </source>
</evidence>
<dbReference type="PROSITE" id="PS51257">
    <property type="entry name" value="PROKAR_LIPOPROTEIN"/>
    <property type="match status" value="1"/>
</dbReference>
<dbReference type="KEGG" id="spsw:Sps_04534"/>
<sequence length="75" mass="7927">MKTAHYLGTLGLVTSLSGCGFFESDDKQQLEQAWLAKDQQLAEVIEQIRTQGVDAVAASAQVGSVSALCSAAVKR</sequence>
<protein>
    <recommendedName>
        <fullName evidence="3">Lipoprotein</fullName>
    </recommendedName>
</protein>
<dbReference type="Proteomes" id="UP000189545">
    <property type="component" value="Chromosome"/>
</dbReference>
<gene>
    <name evidence="1" type="ORF">Sps_04534</name>
</gene>
<accession>A0A1S6HVU4</accession>
<evidence type="ECO:0000313" key="1">
    <source>
        <dbReference type="EMBL" id="AQS39619.1"/>
    </source>
</evidence>
<proteinExistence type="predicted"/>
<dbReference type="AlphaFoldDB" id="A0A1S6HVU4"/>
<name>A0A1S6HVU4_9GAMM</name>
<reference evidence="1 2" key="1">
    <citation type="submission" date="2016-03" db="EMBL/GenBank/DDBJ databases">
        <title>Complete genome sequence of Shewanella psychrophila WP2, a deep sea bacterium isolated from west Pacific sediment.</title>
        <authorList>
            <person name="Xu G."/>
            <person name="Jian H."/>
        </authorList>
    </citation>
    <scope>NUCLEOTIDE SEQUENCE [LARGE SCALE GENOMIC DNA]</scope>
    <source>
        <strain evidence="1 2">WP2</strain>
    </source>
</reference>
<dbReference type="EMBL" id="CP014782">
    <property type="protein sequence ID" value="AQS39619.1"/>
    <property type="molecule type" value="Genomic_DNA"/>
</dbReference>
<evidence type="ECO:0000313" key="2">
    <source>
        <dbReference type="Proteomes" id="UP000189545"/>
    </source>
</evidence>
<keyword evidence="2" id="KW-1185">Reference proteome</keyword>
<organism evidence="1 2">
    <name type="scientific">Shewanella psychrophila</name>
    <dbReference type="NCBI Taxonomy" id="225848"/>
    <lineage>
        <taxon>Bacteria</taxon>
        <taxon>Pseudomonadati</taxon>
        <taxon>Pseudomonadota</taxon>
        <taxon>Gammaproteobacteria</taxon>
        <taxon>Alteromonadales</taxon>
        <taxon>Shewanellaceae</taxon>
        <taxon>Shewanella</taxon>
    </lineage>
</organism>